<sequence>MVITGAGVPSGTGYTETKWMTLLKWGRSEKVDLQSHLNKGEMLRICKCYAN</sequence>
<dbReference type="EMBL" id="UINC01062159">
    <property type="protein sequence ID" value="SVB88494.1"/>
    <property type="molecule type" value="Genomic_DNA"/>
</dbReference>
<accession>A0A382HM83</accession>
<name>A0A382HM83_9ZZZZ</name>
<dbReference type="AlphaFoldDB" id="A0A382HM83"/>
<reference evidence="1" key="1">
    <citation type="submission" date="2018-05" db="EMBL/GenBank/DDBJ databases">
        <authorList>
            <person name="Lanie J.A."/>
            <person name="Ng W.-L."/>
            <person name="Kazmierczak K.M."/>
            <person name="Andrzejewski T.M."/>
            <person name="Davidsen T.M."/>
            <person name="Wayne K.J."/>
            <person name="Tettelin H."/>
            <person name="Glass J.I."/>
            <person name="Rusch D."/>
            <person name="Podicherti R."/>
            <person name="Tsui H.-C.T."/>
            <person name="Winkler M.E."/>
        </authorList>
    </citation>
    <scope>NUCLEOTIDE SEQUENCE</scope>
</reference>
<protein>
    <submittedName>
        <fullName evidence="1">Uncharacterized protein</fullName>
    </submittedName>
</protein>
<proteinExistence type="predicted"/>
<gene>
    <name evidence="1" type="ORF">METZ01_LOCUS241348</name>
</gene>
<organism evidence="1">
    <name type="scientific">marine metagenome</name>
    <dbReference type="NCBI Taxonomy" id="408172"/>
    <lineage>
        <taxon>unclassified sequences</taxon>
        <taxon>metagenomes</taxon>
        <taxon>ecological metagenomes</taxon>
    </lineage>
</organism>
<evidence type="ECO:0000313" key="1">
    <source>
        <dbReference type="EMBL" id="SVB88494.1"/>
    </source>
</evidence>